<dbReference type="InterPro" id="IPR000674">
    <property type="entry name" value="Ald_Oxase/Xan_DH_a/b"/>
</dbReference>
<evidence type="ECO:0000313" key="4">
    <source>
        <dbReference type="EMBL" id="MDQ0190223.1"/>
    </source>
</evidence>
<dbReference type="PANTHER" id="PTHR11908:SF132">
    <property type="entry name" value="ALDEHYDE OXIDASE 1-RELATED"/>
    <property type="match status" value="1"/>
</dbReference>
<dbReference type="InterPro" id="IPR016208">
    <property type="entry name" value="Ald_Oxase/xanthine_DH-like"/>
</dbReference>
<dbReference type="Gene3D" id="3.90.1170.50">
    <property type="entry name" value="Aldehyde oxidase/xanthine dehydrogenase, a/b hammerhead"/>
    <property type="match status" value="1"/>
</dbReference>
<dbReference type="SUPFAM" id="SSF56003">
    <property type="entry name" value="Molybdenum cofactor-binding domain"/>
    <property type="match status" value="1"/>
</dbReference>
<sequence>MSGEFVKPQFTGGRVTRIEDARLLSGRARYLDDIALPGMLEVAFVRSDRPAAKILSIDIEDAKQLPGVKAVYTAKDCPIVLMDESYGVGQPVLATDEVRYVGEPIVAVVADNRYIAEDACDLVKVRYESLEPVVGIRQALQEGTRPVHRGKSNVMWHRERATEGFDEAFQSAPHHLKDSFTLTRQTGAAMENRGCAATTDPASGRLTVYVGHQSPHGLRGELSKYLNVPENQLRIVVPEVGGAFGIKSGLYPEYIVVILAAQKLRRPVKWVSDRTESLLADYHARDDIHDFEVAFDDDGRIIAIRDHLMADAGAYPAVPFSGAIGETSLASLILTGPYKIPHLHTIVDCTYSNKTPLGAYRGVWGPPASLVQEGIVDRVARALGKDPVEVRRINMIERQDFPYRNPAGLVYDEGTYGESMEAALELIDYTGFRKKQAELRKQGRYLGIGISVFVEPTAMAASEAGSIPYEACSIRIEPNGTVTAALGLGPSGQGHETTMAQIIADQLGVDVKDVVILHGDTDSAPFGGGTGGSRSGTIGGGAAITAGREMREKLVKIAAHLLEAAEADIELEDGKAFVAGVPSRSYTVRELAQIAYTDVRRLPEGMAPGLEVVARYQPKRPMTFSNGTHIAVVEVDVRTGLIRTIDYAVANDCGKLINPMIVEGQIHGGVAQGIGSVLLEALRYDEDAQLTTTSLVDYMLPVTTDVPNMKIRHLETPSDSEGGFKGMGEGSLIAAPAAVANAISDALEPFGVFVNELPVTPEQVLAWVGKGAVAAG</sequence>
<gene>
    <name evidence="4" type="ORF">J2S03_002087</name>
</gene>
<dbReference type="Pfam" id="PF02738">
    <property type="entry name" value="MoCoBD_1"/>
    <property type="match status" value="1"/>
</dbReference>
<name>A0ABT9XIT6_9BACL</name>
<dbReference type="Pfam" id="PF01315">
    <property type="entry name" value="Ald_Xan_dh_C"/>
    <property type="match status" value="1"/>
</dbReference>
<dbReference type="Gene3D" id="3.30.365.10">
    <property type="entry name" value="Aldehyde oxidase/xanthine dehydrogenase, molybdopterin binding domain"/>
    <property type="match status" value="4"/>
</dbReference>
<dbReference type="InterPro" id="IPR037165">
    <property type="entry name" value="AldOxase/xan_DH_Mopterin-bd_sf"/>
</dbReference>
<dbReference type="Pfam" id="PF20256">
    <property type="entry name" value="MoCoBD_2"/>
    <property type="match status" value="1"/>
</dbReference>
<feature type="domain" description="Aldehyde oxidase/xanthine dehydrogenase a/b hammerhead" evidence="3">
    <location>
        <begin position="25"/>
        <end position="131"/>
    </location>
</feature>
<evidence type="ECO:0000256" key="1">
    <source>
        <dbReference type="ARBA" id="ARBA00022505"/>
    </source>
</evidence>
<reference evidence="4 5" key="1">
    <citation type="submission" date="2023-07" db="EMBL/GenBank/DDBJ databases">
        <title>Genomic Encyclopedia of Type Strains, Phase IV (KMG-IV): sequencing the most valuable type-strain genomes for metagenomic binning, comparative biology and taxonomic classification.</title>
        <authorList>
            <person name="Goeker M."/>
        </authorList>
    </citation>
    <scope>NUCLEOTIDE SEQUENCE [LARGE SCALE GENOMIC DNA]</scope>
    <source>
        <strain evidence="4 5">DSM 4006</strain>
    </source>
</reference>
<accession>A0ABT9XIT6</accession>
<comment type="caution">
    <text evidence="4">The sequence shown here is derived from an EMBL/GenBank/DDBJ whole genome shotgun (WGS) entry which is preliminary data.</text>
</comment>
<organism evidence="4 5">
    <name type="scientific">Alicyclobacillus cycloheptanicus</name>
    <dbReference type="NCBI Taxonomy" id="1457"/>
    <lineage>
        <taxon>Bacteria</taxon>
        <taxon>Bacillati</taxon>
        <taxon>Bacillota</taxon>
        <taxon>Bacilli</taxon>
        <taxon>Bacillales</taxon>
        <taxon>Alicyclobacillaceae</taxon>
        <taxon>Alicyclobacillus</taxon>
    </lineage>
</organism>
<dbReference type="SMART" id="SM01008">
    <property type="entry name" value="Ald_Xan_dh_C"/>
    <property type="match status" value="1"/>
</dbReference>
<dbReference type="InterPro" id="IPR046867">
    <property type="entry name" value="AldOxase/xan_DH_MoCoBD2"/>
</dbReference>
<dbReference type="InterPro" id="IPR008274">
    <property type="entry name" value="AldOxase/xan_DH_MoCoBD1"/>
</dbReference>
<proteinExistence type="predicted"/>
<dbReference type="EC" id="1.2.7.4" evidence="4"/>
<dbReference type="RefSeq" id="WP_307016250.1">
    <property type="nucleotide sequence ID" value="NZ_JAUANV010000017.1"/>
</dbReference>
<dbReference type="GO" id="GO:0043885">
    <property type="term" value="F:anaerobic carbon-monoxide dehydrogenase activity"/>
    <property type="evidence" value="ECO:0007669"/>
    <property type="project" value="UniProtKB-EC"/>
</dbReference>
<keyword evidence="5" id="KW-1185">Reference proteome</keyword>
<dbReference type="SUPFAM" id="SSF54665">
    <property type="entry name" value="CO dehydrogenase molybdoprotein N-domain-like"/>
    <property type="match status" value="1"/>
</dbReference>
<protein>
    <submittedName>
        <fullName evidence="4">Carbon-monoxide dehydrogenase large subunit</fullName>
        <ecNumber evidence="4">1.2.7.4</ecNumber>
    </submittedName>
</protein>
<keyword evidence="1" id="KW-0500">Molybdenum</keyword>
<evidence type="ECO:0000259" key="3">
    <source>
        <dbReference type="SMART" id="SM01008"/>
    </source>
</evidence>
<keyword evidence="2 4" id="KW-0560">Oxidoreductase</keyword>
<dbReference type="InterPro" id="IPR036856">
    <property type="entry name" value="Ald_Oxase/Xan_DH_a/b_sf"/>
</dbReference>
<dbReference type="PANTHER" id="PTHR11908">
    <property type="entry name" value="XANTHINE DEHYDROGENASE"/>
    <property type="match status" value="1"/>
</dbReference>
<evidence type="ECO:0000256" key="2">
    <source>
        <dbReference type="ARBA" id="ARBA00023002"/>
    </source>
</evidence>
<evidence type="ECO:0000313" key="5">
    <source>
        <dbReference type="Proteomes" id="UP001232973"/>
    </source>
</evidence>
<dbReference type="Proteomes" id="UP001232973">
    <property type="component" value="Unassembled WGS sequence"/>
</dbReference>
<dbReference type="EMBL" id="JAUSTP010000016">
    <property type="protein sequence ID" value="MDQ0190223.1"/>
    <property type="molecule type" value="Genomic_DNA"/>
</dbReference>